<comment type="caution">
    <text evidence="2">The sequence shown here is derived from an EMBL/GenBank/DDBJ whole genome shotgun (WGS) entry which is preliminary data.</text>
</comment>
<protein>
    <submittedName>
        <fullName evidence="2">Uncharacterized protein</fullName>
    </submittedName>
</protein>
<evidence type="ECO:0000313" key="3">
    <source>
        <dbReference type="Proteomes" id="UP000037035"/>
    </source>
</evidence>
<organism evidence="2 3">
    <name type="scientific">Puccinia sorghi</name>
    <dbReference type="NCBI Taxonomy" id="27349"/>
    <lineage>
        <taxon>Eukaryota</taxon>
        <taxon>Fungi</taxon>
        <taxon>Dikarya</taxon>
        <taxon>Basidiomycota</taxon>
        <taxon>Pucciniomycotina</taxon>
        <taxon>Pucciniomycetes</taxon>
        <taxon>Pucciniales</taxon>
        <taxon>Pucciniaceae</taxon>
        <taxon>Puccinia</taxon>
    </lineage>
</organism>
<evidence type="ECO:0000313" key="2">
    <source>
        <dbReference type="EMBL" id="KNZ44007.1"/>
    </source>
</evidence>
<dbReference type="EMBL" id="LAVV01015279">
    <property type="protein sequence ID" value="KNZ44007.1"/>
    <property type="molecule type" value="Genomic_DNA"/>
</dbReference>
<dbReference type="AlphaFoldDB" id="A0A0L6U6Q1"/>
<feature type="non-terminal residue" evidence="2">
    <location>
        <position position="96"/>
    </location>
</feature>
<keyword evidence="3" id="KW-1185">Reference proteome</keyword>
<dbReference type="VEuPathDB" id="FungiDB:VP01_9608g1"/>
<evidence type="ECO:0000256" key="1">
    <source>
        <dbReference type="SAM" id="MobiDB-lite"/>
    </source>
</evidence>
<name>A0A0L6U6Q1_9BASI</name>
<accession>A0A0L6U6Q1</accession>
<feature type="region of interest" description="Disordered" evidence="1">
    <location>
        <begin position="67"/>
        <end position="86"/>
    </location>
</feature>
<sequence length="96" mass="10861">MSSVAATAETCSYQLAFISSTPFLFAFQAGLCYDSAGREQILSMMDSRGVRFETTICKPASRNWEESSRVQVGKEDEQRGEKDEAHHLKRVFRSYP</sequence>
<gene>
    <name evidence="2" type="ORF">VP01_9608g1</name>
</gene>
<dbReference type="Proteomes" id="UP000037035">
    <property type="component" value="Unassembled WGS sequence"/>
</dbReference>
<reference evidence="2 3" key="1">
    <citation type="submission" date="2015-08" db="EMBL/GenBank/DDBJ databases">
        <title>Next Generation Sequencing and Analysis of the Genome of Puccinia sorghi L Schw, the Causal Agent of Maize Common Rust.</title>
        <authorList>
            <person name="Rochi L."/>
            <person name="Burguener G."/>
            <person name="Darino M."/>
            <person name="Turjanski A."/>
            <person name="Kreff E."/>
            <person name="Dieguez M.J."/>
            <person name="Sacco F."/>
        </authorList>
    </citation>
    <scope>NUCLEOTIDE SEQUENCE [LARGE SCALE GENOMIC DNA]</scope>
    <source>
        <strain evidence="2 3">RO10H11247</strain>
    </source>
</reference>
<proteinExistence type="predicted"/>